<dbReference type="RefSeq" id="WP_094015514.1">
    <property type="nucleotide sequence ID" value="NZ_NMQW01000019.1"/>
</dbReference>
<protein>
    <submittedName>
        <fullName evidence="2">Phage tail protein</fullName>
    </submittedName>
</protein>
<proteinExistence type="predicted"/>
<dbReference type="AlphaFoldDB" id="A0A229US18"/>
<dbReference type="InterPro" id="IPR011083">
    <property type="entry name" value="Phage_tail_collar_dom"/>
</dbReference>
<comment type="caution">
    <text evidence="2">The sequence shown here is derived from an EMBL/GenBank/DDBJ whole genome shotgun (WGS) entry which is preliminary data.</text>
</comment>
<dbReference type="Pfam" id="PF07484">
    <property type="entry name" value="Collar"/>
    <property type="match status" value="1"/>
</dbReference>
<keyword evidence="3" id="KW-1185">Reference proteome</keyword>
<dbReference type="EMBL" id="NMQW01000019">
    <property type="protein sequence ID" value="OXM85709.1"/>
    <property type="molecule type" value="Genomic_DNA"/>
</dbReference>
<dbReference type="SUPFAM" id="SSF88874">
    <property type="entry name" value="Receptor-binding domain of short tail fibre protein gp12"/>
    <property type="match status" value="1"/>
</dbReference>
<gene>
    <name evidence="2" type="ORF">CF651_14135</name>
</gene>
<dbReference type="InterPro" id="IPR037053">
    <property type="entry name" value="Phage_tail_collar_dom_sf"/>
</dbReference>
<name>A0A229US18_9BACL</name>
<evidence type="ECO:0000313" key="3">
    <source>
        <dbReference type="Proteomes" id="UP000215509"/>
    </source>
</evidence>
<accession>A0A229US18</accession>
<evidence type="ECO:0000259" key="1">
    <source>
        <dbReference type="Pfam" id="PF07484"/>
    </source>
</evidence>
<feature type="domain" description="Phage tail collar" evidence="1">
    <location>
        <begin position="7"/>
        <end position="63"/>
    </location>
</feature>
<dbReference type="Proteomes" id="UP000215509">
    <property type="component" value="Unassembled WGS sequence"/>
</dbReference>
<reference evidence="2 3" key="1">
    <citation type="submission" date="2017-07" db="EMBL/GenBank/DDBJ databases">
        <title>Genome sequencing and assembly of Paenibacillus rigui.</title>
        <authorList>
            <person name="Mayilraj S."/>
        </authorList>
    </citation>
    <scope>NUCLEOTIDE SEQUENCE [LARGE SCALE GENOMIC DNA]</scope>
    <source>
        <strain evidence="2 3">JCM 16352</strain>
    </source>
</reference>
<organism evidence="2 3">
    <name type="scientific">Paenibacillus rigui</name>
    <dbReference type="NCBI Taxonomy" id="554312"/>
    <lineage>
        <taxon>Bacteria</taxon>
        <taxon>Bacillati</taxon>
        <taxon>Bacillota</taxon>
        <taxon>Bacilli</taxon>
        <taxon>Bacillales</taxon>
        <taxon>Paenibacillaceae</taxon>
        <taxon>Paenibacillus</taxon>
    </lineage>
</organism>
<sequence>MSQPYVGEIRMFAGNFAPVGWMFCEGQILSISENDTLFNLIGTTYGGDGQETFALPDLRGRVPIHQGTAASSTTYTIGQNGGAENVTLTVNQISPHNHAMIGQPKRGNTNSPKDALWAKSTLNQFTSAPSSLQQMHPGNIALAGGSQPHDNLMPYLTIGFIISLFGIYPVQG</sequence>
<dbReference type="Gene3D" id="3.90.1340.10">
    <property type="entry name" value="Phage tail collar domain"/>
    <property type="match status" value="1"/>
</dbReference>
<evidence type="ECO:0000313" key="2">
    <source>
        <dbReference type="EMBL" id="OXM85709.1"/>
    </source>
</evidence>
<dbReference type="OrthoDB" id="9810174at2"/>